<sequence>MKQVSMSNNAYRLEGWGGITTTIIVAICTTALVVNSAIAADKFVYPIDIAVGSEGQLFVADLKLPGLWHVQNDSIQVVLRGEKTYGTPLNAIRCVTVDQHGTVFVGDSATREIYRCDEQWQLKPLTDGSIGIPLDIIAAGEDLFAVDAESQTIWRVFKDGNPPQRIAKVDGIRGLAEGLEENLICLTSRGKPIRSLKFSGELKEIDCGVEFEFPIQIVKKLKKYFVLDTYAAKIWELDLKLQNPQTPRELFSGAPLKKPVSLAVSGNDILIIDAELKAIFRLSQSGEMQKLANSF</sequence>
<accession>A0A5C5XER0</accession>
<dbReference type="EMBL" id="SJPG01000001">
    <property type="protein sequence ID" value="TWT61586.1"/>
    <property type="molecule type" value="Genomic_DNA"/>
</dbReference>
<protein>
    <submittedName>
        <fullName evidence="2">NHL repeat protein</fullName>
    </submittedName>
</protein>
<dbReference type="OrthoDB" id="214006at2"/>
<dbReference type="SUPFAM" id="SSF63825">
    <property type="entry name" value="YWTD domain"/>
    <property type="match status" value="1"/>
</dbReference>
<keyword evidence="1" id="KW-0812">Transmembrane</keyword>
<evidence type="ECO:0000256" key="1">
    <source>
        <dbReference type="SAM" id="Phobius"/>
    </source>
</evidence>
<proteinExistence type="predicted"/>
<dbReference type="Gene3D" id="2.120.10.30">
    <property type="entry name" value="TolB, C-terminal domain"/>
    <property type="match status" value="1"/>
</dbReference>
<gene>
    <name evidence="2" type="ORF">Pan54_23220</name>
</gene>
<organism evidence="2 3">
    <name type="scientific">Rubinisphaera italica</name>
    <dbReference type="NCBI Taxonomy" id="2527969"/>
    <lineage>
        <taxon>Bacteria</taxon>
        <taxon>Pseudomonadati</taxon>
        <taxon>Planctomycetota</taxon>
        <taxon>Planctomycetia</taxon>
        <taxon>Planctomycetales</taxon>
        <taxon>Planctomycetaceae</taxon>
        <taxon>Rubinisphaera</taxon>
    </lineage>
</organism>
<feature type="transmembrane region" description="Helical" evidence="1">
    <location>
        <begin position="15"/>
        <end position="34"/>
    </location>
</feature>
<dbReference type="AlphaFoldDB" id="A0A5C5XER0"/>
<keyword evidence="3" id="KW-1185">Reference proteome</keyword>
<name>A0A5C5XER0_9PLAN</name>
<evidence type="ECO:0000313" key="2">
    <source>
        <dbReference type="EMBL" id="TWT61586.1"/>
    </source>
</evidence>
<keyword evidence="1" id="KW-0472">Membrane</keyword>
<evidence type="ECO:0000313" key="3">
    <source>
        <dbReference type="Proteomes" id="UP000316095"/>
    </source>
</evidence>
<dbReference type="Proteomes" id="UP000316095">
    <property type="component" value="Unassembled WGS sequence"/>
</dbReference>
<dbReference type="RefSeq" id="WP_146503553.1">
    <property type="nucleotide sequence ID" value="NZ_SJPG01000001.1"/>
</dbReference>
<reference evidence="2 3" key="1">
    <citation type="submission" date="2019-02" db="EMBL/GenBank/DDBJ databases">
        <title>Deep-cultivation of Planctomycetes and their phenomic and genomic characterization uncovers novel biology.</title>
        <authorList>
            <person name="Wiegand S."/>
            <person name="Jogler M."/>
            <person name="Boedeker C."/>
            <person name="Pinto D."/>
            <person name="Vollmers J."/>
            <person name="Rivas-Marin E."/>
            <person name="Kohn T."/>
            <person name="Peeters S.H."/>
            <person name="Heuer A."/>
            <person name="Rast P."/>
            <person name="Oberbeckmann S."/>
            <person name="Bunk B."/>
            <person name="Jeske O."/>
            <person name="Meyerdierks A."/>
            <person name="Storesund J.E."/>
            <person name="Kallscheuer N."/>
            <person name="Luecker S."/>
            <person name="Lage O.M."/>
            <person name="Pohl T."/>
            <person name="Merkel B.J."/>
            <person name="Hornburger P."/>
            <person name="Mueller R.-W."/>
            <person name="Bruemmer F."/>
            <person name="Labrenz M."/>
            <person name="Spormann A.M."/>
            <person name="Op Den Camp H."/>
            <person name="Overmann J."/>
            <person name="Amann R."/>
            <person name="Jetten M.S.M."/>
            <person name="Mascher T."/>
            <person name="Medema M.H."/>
            <person name="Devos D.P."/>
            <person name="Kaster A.-K."/>
            <person name="Ovreas L."/>
            <person name="Rohde M."/>
            <person name="Galperin M.Y."/>
            <person name="Jogler C."/>
        </authorList>
    </citation>
    <scope>NUCLEOTIDE SEQUENCE [LARGE SCALE GENOMIC DNA]</scope>
    <source>
        <strain evidence="2 3">Pan54</strain>
    </source>
</reference>
<keyword evidence="1" id="KW-1133">Transmembrane helix</keyword>
<dbReference type="InterPro" id="IPR011042">
    <property type="entry name" value="6-blade_b-propeller_TolB-like"/>
</dbReference>
<comment type="caution">
    <text evidence="2">The sequence shown here is derived from an EMBL/GenBank/DDBJ whole genome shotgun (WGS) entry which is preliminary data.</text>
</comment>